<proteinExistence type="predicted"/>
<protein>
    <submittedName>
        <fullName evidence="1">Uncharacterized protein</fullName>
    </submittedName>
</protein>
<dbReference type="RefSeq" id="WP_088841965.1">
    <property type="nucleotide sequence ID" value="NZ_FYEW01000001.1"/>
</dbReference>
<gene>
    <name evidence="1" type="ORF">SAMN06265337_0645</name>
</gene>
<sequence length="205" mass="21775">MANCTLPASLSAIAKLICGVNFEQIVRAAIVRLNDAPTFTDDTTIKTIDEWVALMAAPDSTKLILTPFFTNHTVPSSEAQFAEEGTNASIGGAGFYTGEGPVKPKGQFTGLPSDIQASIKKLVAESAAELGTARVGIIWINRFGTLIHKSGGRAIPFSNFYIGSPGSEGLKSKNISPFGYTLEDGWEEDIVMTEPSFKALSALDV</sequence>
<organism evidence="1 2">
    <name type="scientific">Hymenobacter gelipurpurascens</name>
    <dbReference type="NCBI Taxonomy" id="89968"/>
    <lineage>
        <taxon>Bacteria</taxon>
        <taxon>Pseudomonadati</taxon>
        <taxon>Bacteroidota</taxon>
        <taxon>Cytophagia</taxon>
        <taxon>Cytophagales</taxon>
        <taxon>Hymenobacteraceae</taxon>
        <taxon>Hymenobacter</taxon>
    </lineage>
</organism>
<accession>A0A212T8F9</accession>
<keyword evidence="2" id="KW-1185">Reference proteome</keyword>
<dbReference type="Proteomes" id="UP000198131">
    <property type="component" value="Unassembled WGS sequence"/>
</dbReference>
<dbReference type="AlphaFoldDB" id="A0A212T8F9"/>
<dbReference type="EMBL" id="FYEW01000001">
    <property type="protein sequence ID" value="SNC62312.1"/>
    <property type="molecule type" value="Genomic_DNA"/>
</dbReference>
<name>A0A212T8F9_9BACT</name>
<dbReference type="OrthoDB" id="880983at2"/>
<evidence type="ECO:0000313" key="1">
    <source>
        <dbReference type="EMBL" id="SNC62312.1"/>
    </source>
</evidence>
<reference evidence="2" key="1">
    <citation type="submission" date="2017-06" db="EMBL/GenBank/DDBJ databases">
        <authorList>
            <person name="Varghese N."/>
            <person name="Submissions S."/>
        </authorList>
    </citation>
    <scope>NUCLEOTIDE SEQUENCE [LARGE SCALE GENOMIC DNA]</scope>
    <source>
        <strain evidence="2">DSM 11116</strain>
    </source>
</reference>
<evidence type="ECO:0000313" key="2">
    <source>
        <dbReference type="Proteomes" id="UP000198131"/>
    </source>
</evidence>